<gene>
    <name evidence="2" type="ORF">Pma05_67590</name>
</gene>
<dbReference type="Proteomes" id="UP000621500">
    <property type="component" value="Unassembled WGS sequence"/>
</dbReference>
<accession>A0ABQ4EZV5</accession>
<keyword evidence="3" id="KW-1185">Reference proteome</keyword>
<feature type="compositionally biased region" description="Basic residues" evidence="1">
    <location>
        <begin position="46"/>
        <end position="55"/>
    </location>
</feature>
<sequence>MLKLWALGSQSGVYHGVTVTVTDLAGRVVHENCPRTCPSPADGRHSARRQTRRPTARTLPAGPAGPAPRPVPGDLTELDGGRQLGTDLRDGIVTLHRSGDDDVPGVRSRRHGGSATAVPGRSRRLWAGGRSGSI</sequence>
<evidence type="ECO:0000313" key="2">
    <source>
        <dbReference type="EMBL" id="GIH00187.1"/>
    </source>
</evidence>
<reference evidence="2 3" key="1">
    <citation type="submission" date="2021-01" db="EMBL/GenBank/DDBJ databases">
        <title>Whole genome shotgun sequence of Plantactinospora mayteni NBRC 109088.</title>
        <authorList>
            <person name="Komaki H."/>
            <person name="Tamura T."/>
        </authorList>
    </citation>
    <scope>NUCLEOTIDE SEQUENCE [LARGE SCALE GENOMIC DNA]</scope>
    <source>
        <strain evidence="2 3">NBRC 109088</strain>
    </source>
</reference>
<name>A0ABQ4EZV5_9ACTN</name>
<comment type="caution">
    <text evidence="2">The sequence shown here is derived from an EMBL/GenBank/DDBJ whole genome shotgun (WGS) entry which is preliminary data.</text>
</comment>
<feature type="region of interest" description="Disordered" evidence="1">
    <location>
        <begin position="33"/>
        <end position="134"/>
    </location>
</feature>
<evidence type="ECO:0000256" key="1">
    <source>
        <dbReference type="SAM" id="MobiDB-lite"/>
    </source>
</evidence>
<evidence type="ECO:0000313" key="3">
    <source>
        <dbReference type="Proteomes" id="UP000621500"/>
    </source>
</evidence>
<dbReference type="EMBL" id="BONX01000050">
    <property type="protein sequence ID" value="GIH00187.1"/>
    <property type="molecule type" value="Genomic_DNA"/>
</dbReference>
<organism evidence="2 3">
    <name type="scientific">Plantactinospora mayteni</name>
    <dbReference type="NCBI Taxonomy" id="566021"/>
    <lineage>
        <taxon>Bacteria</taxon>
        <taxon>Bacillati</taxon>
        <taxon>Actinomycetota</taxon>
        <taxon>Actinomycetes</taxon>
        <taxon>Micromonosporales</taxon>
        <taxon>Micromonosporaceae</taxon>
        <taxon>Plantactinospora</taxon>
    </lineage>
</organism>
<proteinExistence type="predicted"/>
<protein>
    <submittedName>
        <fullName evidence="2">Uncharacterized protein</fullName>
    </submittedName>
</protein>